<dbReference type="Pfam" id="PF13899">
    <property type="entry name" value="Thioredoxin_7"/>
    <property type="match status" value="1"/>
</dbReference>
<keyword evidence="3" id="KW-0413">Isomerase</keyword>
<dbReference type="InterPro" id="IPR036249">
    <property type="entry name" value="Thioredoxin-like_sf"/>
</dbReference>
<protein>
    <submittedName>
        <fullName evidence="3">Thioredoxin Disulfide Isomerase</fullName>
    </submittedName>
</protein>
<accession>A0A3B0V027</accession>
<dbReference type="GO" id="GO:0016853">
    <property type="term" value="F:isomerase activity"/>
    <property type="evidence" value="ECO:0007669"/>
    <property type="project" value="UniProtKB-KW"/>
</dbReference>
<evidence type="ECO:0000256" key="1">
    <source>
        <dbReference type="ARBA" id="ARBA00022729"/>
    </source>
</evidence>
<evidence type="ECO:0000259" key="2">
    <source>
        <dbReference type="PROSITE" id="PS51352"/>
    </source>
</evidence>
<reference evidence="3" key="1">
    <citation type="submission" date="2018-06" db="EMBL/GenBank/DDBJ databases">
        <authorList>
            <person name="Zhirakovskaya E."/>
        </authorList>
    </citation>
    <scope>NUCLEOTIDE SEQUENCE</scope>
</reference>
<organism evidence="3">
    <name type="scientific">hydrothermal vent metagenome</name>
    <dbReference type="NCBI Taxonomy" id="652676"/>
    <lineage>
        <taxon>unclassified sequences</taxon>
        <taxon>metagenomes</taxon>
        <taxon>ecological metagenomes</taxon>
    </lineage>
</organism>
<dbReference type="PANTHER" id="PTHR15337:SF11">
    <property type="entry name" value="THIOREDOXIN DOMAIN-CONTAINING PROTEIN"/>
    <property type="match status" value="1"/>
</dbReference>
<gene>
    <name evidence="3" type="ORF">MNBD_BACTEROID04-174</name>
</gene>
<feature type="domain" description="Thioredoxin" evidence="2">
    <location>
        <begin position="1"/>
        <end position="144"/>
    </location>
</feature>
<name>A0A3B0V027_9ZZZZ</name>
<dbReference type="InterPro" id="IPR051099">
    <property type="entry name" value="AGR/TXD"/>
</dbReference>
<dbReference type="EMBL" id="UOER01000392">
    <property type="protein sequence ID" value="VAW25406.1"/>
    <property type="molecule type" value="Genomic_DNA"/>
</dbReference>
<proteinExistence type="predicted"/>
<dbReference type="AlphaFoldDB" id="A0A3B0V027"/>
<dbReference type="PANTHER" id="PTHR15337">
    <property type="entry name" value="ANTERIOR GRADIENT PROTEIN-RELATED"/>
    <property type="match status" value="1"/>
</dbReference>
<dbReference type="PROSITE" id="PS51352">
    <property type="entry name" value="THIOREDOXIN_2"/>
    <property type="match status" value="1"/>
</dbReference>
<dbReference type="Gene3D" id="3.40.30.10">
    <property type="entry name" value="Glutaredoxin"/>
    <property type="match status" value="1"/>
</dbReference>
<sequence>MTKGLVITLFFLLITITTNAQEWQTDFETAKKIAAEKNQHIVLVFQGSDWCAPCIKLNREIWSTKEFKNYAAANFVLLKIDFPRKKKNKLESIQQKKNNNLMEKYNKNGFFPYVAVLDKNGNVLGSTGYKKMKPAEYIKLLASF</sequence>
<dbReference type="InterPro" id="IPR013766">
    <property type="entry name" value="Thioredoxin_domain"/>
</dbReference>
<evidence type="ECO:0000313" key="3">
    <source>
        <dbReference type="EMBL" id="VAW25406.1"/>
    </source>
</evidence>
<dbReference type="SUPFAM" id="SSF52833">
    <property type="entry name" value="Thioredoxin-like"/>
    <property type="match status" value="1"/>
</dbReference>
<keyword evidence="1" id="KW-0732">Signal</keyword>